<dbReference type="Proteomes" id="UP000681594">
    <property type="component" value="Unassembled WGS sequence"/>
</dbReference>
<feature type="region of interest" description="Disordered" evidence="1">
    <location>
        <begin position="85"/>
        <end position="109"/>
    </location>
</feature>
<protein>
    <recommendedName>
        <fullName evidence="4">Integrase</fullName>
    </recommendedName>
</protein>
<gene>
    <name evidence="2" type="ORF">J8J14_14945</name>
</gene>
<dbReference type="EMBL" id="JAGIZB010000013">
    <property type="protein sequence ID" value="MBP0446072.1"/>
    <property type="molecule type" value="Genomic_DNA"/>
</dbReference>
<proteinExistence type="predicted"/>
<accession>A0ABS4AGB1</accession>
<name>A0ABS4AGB1_9PROT</name>
<evidence type="ECO:0008006" key="4">
    <source>
        <dbReference type="Google" id="ProtNLM"/>
    </source>
</evidence>
<sequence>MRHHAHIRRRGNLWYWRRRLPGAGRGRCIDLSLDVEGRVPARHMGALMDAAFEQLLHQGPGPQSSPGTEAAVMRAVRDEVVRRCTEARRRRGPDPVLPGRAPLAEAAPPSEVAAPLAAFLSGIPDTDCSG</sequence>
<keyword evidence="3" id="KW-1185">Reference proteome</keyword>
<reference evidence="2 3" key="1">
    <citation type="submission" date="2021-03" db="EMBL/GenBank/DDBJ databases">
        <authorList>
            <person name="So Y."/>
        </authorList>
    </citation>
    <scope>NUCLEOTIDE SEQUENCE [LARGE SCALE GENOMIC DNA]</scope>
    <source>
        <strain evidence="2 3">SSH11</strain>
    </source>
</reference>
<evidence type="ECO:0000313" key="3">
    <source>
        <dbReference type="Proteomes" id="UP000681594"/>
    </source>
</evidence>
<dbReference type="RefSeq" id="WP_209380335.1">
    <property type="nucleotide sequence ID" value="NZ_JAGIZB010000013.1"/>
</dbReference>
<comment type="caution">
    <text evidence="2">The sequence shown here is derived from an EMBL/GenBank/DDBJ whole genome shotgun (WGS) entry which is preliminary data.</text>
</comment>
<evidence type="ECO:0000313" key="2">
    <source>
        <dbReference type="EMBL" id="MBP0446072.1"/>
    </source>
</evidence>
<evidence type="ECO:0000256" key="1">
    <source>
        <dbReference type="SAM" id="MobiDB-lite"/>
    </source>
</evidence>
<organism evidence="2 3">
    <name type="scientific">Pararoseomonas baculiformis</name>
    <dbReference type="NCBI Taxonomy" id="2820812"/>
    <lineage>
        <taxon>Bacteria</taxon>
        <taxon>Pseudomonadati</taxon>
        <taxon>Pseudomonadota</taxon>
        <taxon>Alphaproteobacteria</taxon>
        <taxon>Acetobacterales</taxon>
        <taxon>Acetobacteraceae</taxon>
        <taxon>Pararoseomonas</taxon>
    </lineage>
</organism>